<feature type="domain" description="EF-hand" evidence="2">
    <location>
        <begin position="93"/>
        <end position="128"/>
    </location>
</feature>
<dbReference type="Pfam" id="PF13405">
    <property type="entry name" value="EF-hand_6"/>
    <property type="match status" value="1"/>
</dbReference>
<dbReference type="GO" id="GO:0005509">
    <property type="term" value="F:calcium ion binding"/>
    <property type="evidence" value="ECO:0007669"/>
    <property type="project" value="InterPro"/>
</dbReference>
<dbReference type="SMART" id="SM00054">
    <property type="entry name" value="EFh"/>
    <property type="match status" value="2"/>
</dbReference>
<dbReference type="InterPro" id="IPR011992">
    <property type="entry name" value="EF-hand-dom_pair"/>
</dbReference>
<gene>
    <name evidence="3" type="ORF">C0Q70_17528</name>
</gene>
<feature type="signal peptide" evidence="1">
    <location>
        <begin position="1"/>
        <end position="15"/>
    </location>
</feature>
<dbReference type="EMBL" id="PZQS01000011">
    <property type="protein sequence ID" value="PVD21728.1"/>
    <property type="molecule type" value="Genomic_DNA"/>
</dbReference>
<evidence type="ECO:0000259" key="2">
    <source>
        <dbReference type="PROSITE" id="PS50222"/>
    </source>
</evidence>
<evidence type="ECO:0000256" key="1">
    <source>
        <dbReference type="SAM" id="SignalP"/>
    </source>
</evidence>
<dbReference type="Gene3D" id="1.10.238.10">
    <property type="entry name" value="EF-hand"/>
    <property type="match status" value="1"/>
</dbReference>
<keyword evidence="1" id="KW-0732">Signal</keyword>
<dbReference type="Proteomes" id="UP000245119">
    <property type="component" value="Linkage Group LG11"/>
</dbReference>
<dbReference type="Pfam" id="PF13202">
    <property type="entry name" value="EF-hand_5"/>
    <property type="match status" value="1"/>
</dbReference>
<sequence>MKVVVLFGLLGAVLGGMSLDDIRSGFKRLDMNNDGTVRTNEVTEFFNRIDTNGDGFATLEEFKAYLPADVPQAKLQGSFKFYDKTDGEDDNKVSREVASKVFDNLDLNDDREIPFEEFMQTYPLMKAAIAKEILALSA</sequence>
<feature type="domain" description="EF-hand" evidence="2">
    <location>
        <begin position="37"/>
        <end position="72"/>
    </location>
</feature>
<organism evidence="3 4">
    <name type="scientific">Pomacea canaliculata</name>
    <name type="common">Golden apple snail</name>
    <dbReference type="NCBI Taxonomy" id="400727"/>
    <lineage>
        <taxon>Eukaryota</taxon>
        <taxon>Metazoa</taxon>
        <taxon>Spiralia</taxon>
        <taxon>Lophotrochozoa</taxon>
        <taxon>Mollusca</taxon>
        <taxon>Gastropoda</taxon>
        <taxon>Caenogastropoda</taxon>
        <taxon>Architaenioglossa</taxon>
        <taxon>Ampullarioidea</taxon>
        <taxon>Ampullariidae</taxon>
        <taxon>Pomacea</taxon>
    </lineage>
</organism>
<reference evidence="3 4" key="1">
    <citation type="submission" date="2018-04" db="EMBL/GenBank/DDBJ databases">
        <title>The genome of golden apple snail Pomacea canaliculata provides insight into stress tolerance and invasive adaptation.</title>
        <authorList>
            <person name="Liu C."/>
            <person name="Liu B."/>
            <person name="Ren Y."/>
            <person name="Zhang Y."/>
            <person name="Wang H."/>
            <person name="Li S."/>
            <person name="Jiang F."/>
            <person name="Yin L."/>
            <person name="Zhang G."/>
            <person name="Qian W."/>
            <person name="Fan W."/>
        </authorList>
    </citation>
    <scope>NUCLEOTIDE SEQUENCE [LARGE SCALE GENOMIC DNA]</scope>
    <source>
        <strain evidence="3">SZHN2017</strain>
        <tissue evidence="3">Muscle</tissue>
    </source>
</reference>
<dbReference type="SUPFAM" id="SSF47473">
    <property type="entry name" value="EF-hand"/>
    <property type="match status" value="1"/>
</dbReference>
<dbReference type="AlphaFoldDB" id="A0A2T7NKN4"/>
<accession>A0A2T7NKN4</accession>
<dbReference type="OrthoDB" id="6104629at2759"/>
<evidence type="ECO:0000313" key="4">
    <source>
        <dbReference type="Proteomes" id="UP000245119"/>
    </source>
</evidence>
<protein>
    <recommendedName>
        <fullName evidence="2">EF-hand domain-containing protein</fullName>
    </recommendedName>
</protein>
<keyword evidence="4" id="KW-1185">Reference proteome</keyword>
<dbReference type="InterPro" id="IPR002048">
    <property type="entry name" value="EF_hand_dom"/>
</dbReference>
<dbReference type="PROSITE" id="PS50222">
    <property type="entry name" value="EF_HAND_2"/>
    <property type="match status" value="2"/>
</dbReference>
<proteinExistence type="predicted"/>
<evidence type="ECO:0000313" key="3">
    <source>
        <dbReference type="EMBL" id="PVD21728.1"/>
    </source>
</evidence>
<comment type="caution">
    <text evidence="3">The sequence shown here is derived from an EMBL/GenBank/DDBJ whole genome shotgun (WGS) entry which is preliminary data.</text>
</comment>
<name>A0A2T7NKN4_POMCA</name>
<feature type="chain" id="PRO_5015632620" description="EF-hand domain-containing protein" evidence="1">
    <location>
        <begin position="16"/>
        <end position="138"/>
    </location>
</feature>